<proteinExistence type="inferred from homology"/>
<dbReference type="InterPro" id="IPR054030">
    <property type="entry name" value="Gp5_Vgr_C"/>
</dbReference>
<dbReference type="Gene3D" id="4.10.220.110">
    <property type="match status" value="1"/>
</dbReference>
<dbReference type="InterPro" id="IPR006533">
    <property type="entry name" value="T6SS_Vgr_RhsGE"/>
</dbReference>
<dbReference type="Gene3D" id="2.40.50.230">
    <property type="entry name" value="Gp5 N-terminal domain"/>
    <property type="match status" value="1"/>
</dbReference>
<evidence type="ECO:0000256" key="4">
    <source>
        <dbReference type="SAM" id="MobiDB-lite"/>
    </source>
</evidence>
<evidence type="ECO:0000313" key="8">
    <source>
        <dbReference type="Proteomes" id="UP000195877"/>
    </source>
</evidence>
<dbReference type="NCBIfam" id="TIGR03361">
    <property type="entry name" value="VI_Rhs_Vgr"/>
    <property type="match status" value="1"/>
</dbReference>
<dbReference type="Gene3D" id="3.55.50.10">
    <property type="entry name" value="Baseplate protein-like domains"/>
    <property type="match status" value="1"/>
</dbReference>
<feature type="compositionally biased region" description="Low complexity" evidence="4">
    <location>
        <begin position="791"/>
        <end position="809"/>
    </location>
</feature>
<dbReference type="NCBIfam" id="TIGR01646">
    <property type="entry name" value="vgr_GE"/>
    <property type="match status" value="1"/>
</dbReference>
<evidence type="ECO:0000256" key="3">
    <source>
        <dbReference type="ARBA" id="ARBA00022525"/>
    </source>
</evidence>
<evidence type="ECO:0000256" key="1">
    <source>
        <dbReference type="ARBA" id="ARBA00004613"/>
    </source>
</evidence>
<dbReference type="SUPFAM" id="SSF69349">
    <property type="entry name" value="Phage fibre proteins"/>
    <property type="match status" value="1"/>
</dbReference>
<feature type="domain" description="Gp5/Type VI secretion system Vgr protein OB-fold" evidence="5">
    <location>
        <begin position="406"/>
        <end position="471"/>
    </location>
</feature>
<gene>
    <name evidence="7" type="ORF">PD885_03135</name>
</gene>
<keyword evidence="3" id="KW-0964">Secreted</keyword>
<reference evidence="7 8" key="1">
    <citation type="submission" date="2017-05" db="EMBL/GenBank/DDBJ databases">
        <authorList>
            <person name="Blom J."/>
        </authorList>
    </citation>
    <scope>NUCLEOTIDE SEQUENCE [LARGE SCALE GENOMIC DNA]</scope>
    <source>
        <strain evidence="7">PD885</strain>
    </source>
</reference>
<dbReference type="InterPro" id="IPR017847">
    <property type="entry name" value="T6SS_RhsGE_Vgr_subset"/>
</dbReference>
<dbReference type="PANTHER" id="PTHR32305:SF15">
    <property type="entry name" value="PROTEIN RHSA-RELATED"/>
    <property type="match status" value="1"/>
</dbReference>
<dbReference type="InterPro" id="IPR050708">
    <property type="entry name" value="T6SS_VgrG/RHS"/>
</dbReference>
<dbReference type="InterPro" id="IPR037026">
    <property type="entry name" value="Vgr_OB-fold_dom_sf"/>
</dbReference>
<evidence type="ECO:0000259" key="6">
    <source>
        <dbReference type="Pfam" id="PF22178"/>
    </source>
</evidence>
<dbReference type="PANTHER" id="PTHR32305">
    <property type="match status" value="1"/>
</dbReference>
<evidence type="ECO:0000313" key="7">
    <source>
        <dbReference type="EMBL" id="SMR00357.1"/>
    </source>
</evidence>
<dbReference type="RefSeq" id="WP_088056979.1">
    <property type="nucleotide sequence ID" value="NZ_JBHTEJ010000001.1"/>
</dbReference>
<dbReference type="Gene3D" id="2.30.110.50">
    <property type="match status" value="1"/>
</dbReference>
<comment type="similarity">
    <text evidence="2">Belongs to the VgrG protein family.</text>
</comment>
<evidence type="ECO:0000256" key="2">
    <source>
        <dbReference type="ARBA" id="ARBA00005558"/>
    </source>
</evidence>
<protein>
    <submittedName>
        <fullName evidence="7">Phage-related baseplate assembly protein</fullName>
    </submittedName>
</protein>
<dbReference type="Pfam" id="PF05954">
    <property type="entry name" value="Phage_GPD"/>
    <property type="match status" value="1"/>
</dbReference>
<dbReference type="SUPFAM" id="SSF69279">
    <property type="entry name" value="Phage tail proteins"/>
    <property type="match status" value="2"/>
</dbReference>
<sequence length="995" mass="109368">MWLPTAATALSALLERQTSRLMRLSFPNDDGPSAVLLPEKLVADEALSRDFEYTLTLLSEDAAIPAKSLIGKMATIELVRRDGGPRYFNGYVFEFGRISTDGGIAHYRMVLRPWMAFLHFRQNSGPIQQTTIAALTDEILGRYQFHDYRTQLGSVPDLTQTAVMQWGESDANFLHRWWEVRGWYYGYEHRADGHTLVLCDDSAQARAIDGRSQVRYFTEGGPDDDDAIAEWSPARRLSSTHYSVSSFDFKNPQRPLTALVPTINQQGDVPELEVYEHTGAYGFRTVEDGEQRAKLSMEAIEAKAKHYEGRSNSPRLQPNRHFDLIEHFEHDQDAEDDRRFFVVSVRHEVVNNHLADEPARYSNVAVAIRQNVPWRPGRGYNSDWPRAYGLHSAVVVGPEGEEIDCDEYGRVAVQFLNDRVGQYNEKSYYRVRVATPMGGDRFGFQAVPRIGQEVIMQFLDGDPDRPMITGVVSNQQHMPPWTLPNNKTQTGILTRSTQGGGYENANALRFEDKKGEEQVWLHAEKNQDIEVENDESHWVGNDRKKTIDRDETVYVKRDRTETVDRNENITVHNDRQERVDHNERISIGDNRTEDVGQNEKLSIGLNRTKHVGLSERSHIGNNQTINIGRFKSESIGMASLQNVGLGKMTNIGMGYNRNVGMAMISVVGLNRSDHIGKIWSLSAGDKIELKVGSSQLTLTPDAIYLTAKTIHLKAQEVVHADAPKDIHLNSGTAQPAPGFNGTGGAVAGVAGAALGIAGMAGSLGKDHQRIAENNAKAAAPDGAISGVLDRTAPAPAAGTATPPAPVTTGLGADVDRIAADSPALQSDLQALQADRWTIEHGPAGGGSYADRDATPPVIVIDGAQQGNAAQTAQTLSHEVGHAMYDYQPDFSTKDAYVNGALADEGAATLNNIKVQREILNATQQGTDIGIAGNSSNHAAYNAAYEQFLVDGDAAKARETIGGIFGTGERSSVLVNGQQVNYHDYYGDWYDHNSGP</sequence>
<feature type="region of interest" description="Disordered" evidence="4">
    <location>
        <begin position="786"/>
        <end position="809"/>
    </location>
</feature>
<evidence type="ECO:0000259" key="5">
    <source>
        <dbReference type="Pfam" id="PF04717"/>
    </source>
</evidence>
<organism evidence="7 8">
    <name type="scientific">Xanthomonas fragariae</name>
    <dbReference type="NCBI Taxonomy" id="48664"/>
    <lineage>
        <taxon>Bacteria</taxon>
        <taxon>Pseudomonadati</taxon>
        <taxon>Pseudomonadota</taxon>
        <taxon>Gammaproteobacteria</taxon>
        <taxon>Lysobacterales</taxon>
        <taxon>Lysobacteraceae</taxon>
        <taxon>Xanthomonas</taxon>
    </lineage>
</organism>
<accession>A0ABY1RSY0</accession>
<dbReference type="InterPro" id="IPR006531">
    <property type="entry name" value="Gp5/Vgr_OB"/>
</dbReference>
<dbReference type="Proteomes" id="UP000195877">
    <property type="component" value="Chromosome 1"/>
</dbReference>
<keyword evidence="8" id="KW-1185">Reference proteome</keyword>
<feature type="domain" description="Gp5/Type VI secretion system Vgr C-terminal trimerisation" evidence="6">
    <location>
        <begin position="490"/>
        <end position="603"/>
    </location>
</feature>
<dbReference type="SUPFAM" id="SSF69255">
    <property type="entry name" value="gp5 N-terminal domain-like"/>
    <property type="match status" value="1"/>
</dbReference>
<name>A0ABY1RSY0_9XANT</name>
<dbReference type="EMBL" id="LT853882">
    <property type="protein sequence ID" value="SMR00357.1"/>
    <property type="molecule type" value="Genomic_DNA"/>
</dbReference>
<dbReference type="Pfam" id="PF04717">
    <property type="entry name" value="Phage_base_V"/>
    <property type="match status" value="1"/>
</dbReference>
<dbReference type="Pfam" id="PF22178">
    <property type="entry name" value="Gp5_trimer_C"/>
    <property type="match status" value="1"/>
</dbReference>
<comment type="subcellular location">
    <subcellularLocation>
        <location evidence="1">Secreted</location>
    </subcellularLocation>
</comment>